<dbReference type="InterPro" id="IPR036881">
    <property type="entry name" value="Glyco_hydro_3_C_sf"/>
</dbReference>
<accession>A0A812JKC5</accession>
<comment type="subcellular location">
    <subcellularLocation>
        <location evidence="2">Secreted</location>
    </subcellularLocation>
</comment>
<evidence type="ECO:0000256" key="1">
    <source>
        <dbReference type="ARBA" id="ARBA00000448"/>
    </source>
</evidence>
<comment type="caution">
    <text evidence="16">The sequence shown here is derived from an EMBL/GenBank/DDBJ whole genome shotgun (WGS) entry which is preliminary data.</text>
</comment>
<comment type="function">
    <text evidence="9">Beta-glucosidases are one of a number of cellulolytic enzymes involved in the degradation of cellulosic biomass. Catalyzes the last step releasing glucose from the inhibitory cellobiose.</text>
</comment>
<feature type="signal peptide" evidence="14">
    <location>
        <begin position="1"/>
        <end position="21"/>
    </location>
</feature>
<evidence type="ECO:0000256" key="10">
    <source>
        <dbReference type="ARBA" id="ARBA00039579"/>
    </source>
</evidence>
<keyword evidence="17" id="KW-1185">Reference proteome</keyword>
<proteinExistence type="inferred from homology"/>
<evidence type="ECO:0000256" key="11">
    <source>
        <dbReference type="ARBA" id="ARBA00041276"/>
    </source>
</evidence>
<sequence length="1251" mass="136208">MKGRHMVWQRFILAAALVANAEVCDETEHHLHLVQRQLHLLRAPSTTRTWEEAKAAAQNVVSQLADEELYNLVRGSHFAVTGSPDPGYYVGNTPAIPRFRIPALKMQDAAQGFRDTEMGTGGTSTSFPSMLALASTWDEDLVRLVASALGTEYKGKGANCILGPSINVHRAAAGGRNFEYLSGEDGHLGAKLTAAYVRGVQDQGVIATAKHFAFNEQETNRMSMDARVNERIQWELYYLPFKAAAEAGAGAVMCAYNKVNGTYACHNSEMLKADLRGKMGFSGFVMSDWTAMHSKDALQAGLDQEQPGPIKNVPVLGVFGVLVDDTIRTLDRSTVETAALHVLTTIFRFRLDQDMGCAPPNCTQELQSDQTKATTRGERHEDIALRAAGSAIVLLKNDQDLLPLNKAGIGRIAVLGNAASDETHRTFVGKGSGYVQPDSSAKTPLQAIEARAAKAGIQVVKPEGASIEEAASLAQSVDAVVVVIGADATEGADRSSLGLGEANDAMIKAVSSEAPTIVLLQIPGAVLMPWRGEVAAVATQFMGGVATGAAWANFLFGDVAPRGKLPIMMPETSADVIPVGLDPEVVYSEGLLTSYRSPVLRAAFPFGHGLAFTTFEYSGADRLETDCPAAVCVSLLVKNVGQQPGEEVVQAYIHFPEPTGGDEAWIRGTPEIMLKAFQRTKVLQPGDSQTLRFDFANSDLQLFASGRGWVPQSKIEVRLGASSKDIRQTISADISIEALSPLTFNAPPHLVQGPDAAEPKPKWKPVANQRVETGRPKRDVQCTFLADQTCCTHAPLVAATRRDGQRDSTQPSVGLYRPGLDCPYKETVRESHVAYSLKPKTRRHSEWSLLRVLVCASPTWWTKSPRSQHDALLCWEELVVSEHPKFCGFMHESGVLRRTQLQTSVPQRYGQLRRRPLAAFRPVLRRMQNRTGEGPVVTLPAVNRTLSCQLNLTDQNVTDAWTFTVHERSDLGLHKQDLSGFRRKAGFSAVMQGVVDLSQNQFTHEALHYILPCARIPGLEILKLHKNLIGDLGADQLADFCKQRELHLSHNRFTAHGAVIIVHAAERSRWLMHCSKRSVFAFASTGGGKSAYGEPGDSSCVAAVPSKRLLQCSWEGVVAAVTMPDDVSENSMTCFPAGPMVVAPPGADNLSNWCQTAWDAGNPCKRSNTKTNEEQALVRISHACLCSPKLEKHIMYLLSRLLLLSSLSSSLLLFLVSVLKDSQLPCAPRLAQRVFSSPFLRRWQAFRVPVA</sequence>
<keyword evidence="5" id="KW-0964">Secreted</keyword>
<dbReference type="PANTHER" id="PTHR42715:SF12">
    <property type="entry name" value="BETA-GLUCOSIDASE G-RELATED"/>
    <property type="match status" value="1"/>
</dbReference>
<dbReference type="OrthoDB" id="437054at2759"/>
<dbReference type="PRINTS" id="PR00133">
    <property type="entry name" value="GLHYDRLASE3"/>
</dbReference>
<comment type="similarity">
    <text evidence="3">Belongs to the glycosyl hydrolase 3 family.</text>
</comment>
<dbReference type="EMBL" id="CAJNDS010000412">
    <property type="protein sequence ID" value="CAE7203575.1"/>
    <property type="molecule type" value="Genomic_DNA"/>
</dbReference>
<dbReference type="Gene3D" id="3.40.50.1700">
    <property type="entry name" value="Glycoside hydrolase family 3 C-terminal domain"/>
    <property type="match status" value="1"/>
</dbReference>
<dbReference type="InterPro" id="IPR001764">
    <property type="entry name" value="Glyco_hydro_3_N"/>
</dbReference>
<keyword evidence="7" id="KW-0378">Hydrolase</keyword>
<evidence type="ECO:0000256" key="4">
    <source>
        <dbReference type="ARBA" id="ARBA00012744"/>
    </source>
</evidence>
<evidence type="ECO:0000256" key="6">
    <source>
        <dbReference type="ARBA" id="ARBA00022729"/>
    </source>
</evidence>
<dbReference type="Pfam" id="PF01915">
    <property type="entry name" value="Glyco_hydro_3_C"/>
    <property type="match status" value="1"/>
</dbReference>
<feature type="domain" description="Fibronectin type III-like" evidence="15">
    <location>
        <begin position="647"/>
        <end position="723"/>
    </location>
</feature>
<feature type="chain" id="PRO_5032956451" description="Probable beta-glucosidase G" evidence="14">
    <location>
        <begin position="22"/>
        <end position="1251"/>
    </location>
</feature>
<dbReference type="GO" id="GO:0008422">
    <property type="term" value="F:beta-glucosidase activity"/>
    <property type="evidence" value="ECO:0007669"/>
    <property type="project" value="UniProtKB-EC"/>
</dbReference>
<evidence type="ECO:0000256" key="9">
    <source>
        <dbReference type="ARBA" id="ARBA00024983"/>
    </source>
</evidence>
<name>A0A812JKC5_9DINO</name>
<dbReference type="Pfam" id="PF00933">
    <property type="entry name" value="Glyco_hydro_3"/>
    <property type="match status" value="1"/>
</dbReference>
<dbReference type="Pfam" id="PF14310">
    <property type="entry name" value="Fn3-like"/>
    <property type="match status" value="1"/>
</dbReference>
<dbReference type="SUPFAM" id="SSF51445">
    <property type="entry name" value="(Trans)glycosidases"/>
    <property type="match status" value="1"/>
</dbReference>
<dbReference type="SUPFAM" id="SSF52047">
    <property type="entry name" value="RNI-like"/>
    <property type="match status" value="1"/>
</dbReference>
<dbReference type="InterPro" id="IPR002772">
    <property type="entry name" value="Glyco_hydro_3_C"/>
</dbReference>
<dbReference type="Gene3D" id="2.60.40.10">
    <property type="entry name" value="Immunoglobulins"/>
    <property type="match status" value="1"/>
</dbReference>
<dbReference type="GO" id="GO:0005576">
    <property type="term" value="C:extracellular region"/>
    <property type="evidence" value="ECO:0007669"/>
    <property type="project" value="UniProtKB-SubCell"/>
</dbReference>
<evidence type="ECO:0000259" key="15">
    <source>
        <dbReference type="SMART" id="SM01217"/>
    </source>
</evidence>
<evidence type="ECO:0000256" key="13">
    <source>
        <dbReference type="ARBA" id="ARBA00041808"/>
    </source>
</evidence>
<dbReference type="Proteomes" id="UP000604046">
    <property type="component" value="Unassembled WGS sequence"/>
</dbReference>
<gene>
    <name evidence="16" type="primary">bglB</name>
    <name evidence="16" type="ORF">SNAT2548_LOCUS6248</name>
</gene>
<dbReference type="InterPro" id="IPR017853">
    <property type="entry name" value="GH"/>
</dbReference>
<comment type="catalytic activity">
    <reaction evidence="1">
        <text>Hydrolysis of terminal, non-reducing beta-D-glucosyl residues with release of beta-D-glucose.</text>
        <dbReference type="EC" id="3.2.1.21"/>
    </reaction>
</comment>
<dbReference type="SUPFAM" id="SSF52279">
    <property type="entry name" value="Beta-D-glucan exohydrolase, C-terminal domain"/>
    <property type="match status" value="1"/>
</dbReference>
<keyword evidence="6 14" id="KW-0732">Signal</keyword>
<reference evidence="16" key="1">
    <citation type="submission" date="2021-02" db="EMBL/GenBank/DDBJ databases">
        <authorList>
            <person name="Dougan E. K."/>
            <person name="Rhodes N."/>
            <person name="Thang M."/>
            <person name="Chan C."/>
        </authorList>
    </citation>
    <scope>NUCLEOTIDE SEQUENCE</scope>
</reference>
<dbReference type="GO" id="GO:0009251">
    <property type="term" value="P:glucan catabolic process"/>
    <property type="evidence" value="ECO:0007669"/>
    <property type="project" value="TreeGrafter"/>
</dbReference>
<dbReference type="InterPro" id="IPR026891">
    <property type="entry name" value="Fn3-like"/>
</dbReference>
<dbReference type="EC" id="3.2.1.21" evidence="4"/>
<evidence type="ECO:0000256" key="14">
    <source>
        <dbReference type="SAM" id="SignalP"/>
    </source>
</evidence>
<evidence type="ECO:0000256" key="3">
    <source>
        <dbReference type="ARBA" id="ARBA00005336"/>
    </source>
</evidence>
<dbReference type="InterPro" id="IPR050288">
    <property type="entry name" value="Cellulose_deg_GH3"/>
</dbReference>
<organism evidence="16 17">
    <name type="scientific">Symbiodinium natans</name>
    <dbReference type="NCBI Taxonomy" id="878477"/>
    <lineage>
        <taxon>Eukaryota</taxon>
        <taxon>Sar</taxon>
        <taxon>Alveolata</taxon>
        <taxon>Dinophyceae</taxon>
        <taxon>Suessiales</taxon>
        <taxon>Symbiodiniaceae</taxon>
        <taxon>Symbiodinium</taxon>
    </lineage>
</organism>
<evidence type="ECO:0000256" key="2">
    <source>
        <dbReference type="ARBA" id="ARBA00004613"/>
    </source>
</evidence>
<evidence type="ECO:0000256" key="7">
    <source>
        <dbReference type="ARBA" id="ARBA00022801"/>
    </source>
</evidence>
<evidence type="ECO:0000313" key="16">
    <source>
        <dbReference type="EMBL" id="CAE7203575.1"/>
    </source>
</evidence>
<dbReference type="InterPro" id="IPR032675">
    <property type="entry name" value="LRR_dom_sf"/>
</dbReference>
<dbReference type="InterPro" id="IPR036962">
    <property type="entry name" value="Glyco_hydro_3_N_sf"/>
</dbReference>
<keyword evidence="8" id="KW-0326">Glycosidase</keyword>
<dbReference type="PANTHER" id="PTHR42715">
    <property type="entry name" value="BETA-GLUCOSIDASE"/>
    <property type="match status" value="1"/>
</dbReference>
<dbReference type="Gene3D" id="3.20.20.300">
    <property type="entry name" value="Glycoside hydrolase, family 3, N-terminal domain"/>
    <property type="match status" value="1"/>
</dbReference>
<evidence type="ECO:0000313" key="17">
    <source>
        <dbReference type="Proteomes" id="UP000604046"/>
    </source>
</evidence>
<dbReference type="AlphaFoldDB" id="A0A812JKC5"/>
<evidence type="ECO:0000256" key="8">
    <source>
        <dbReference type="ARBA" id="ARBA00023295"/>
    </source>
</evidence>
<evidence type="ECO:0000256" key="12">
    <source>
        <dbReference type="ARBA" id="ARBA00041601"/>
    </source>
</evidence>
<protein>
    <recommendedName>
        <fullName evidence="10">Probable beta-glucosidase G</fullName>
        <ecNumber evidence="4">3.2.1.21</ecNumber>
    </recommendedName>
    <alternativeName>
        <fullName evidence="11">Beta-D-glucoside glucohydrolase G</fullName>
    </alternativeName>
    <alternativeName>
        <fullName evidence="12">Cellobiase G</fullName>
    </alternativeName>
    <alternativeName>
        <fullName evidence="13">Gentiobiase G</fullName>
    </alternativeName>
</protein>
<dbReference type="InterPro" id="IPR013783">
    <property type="entry name" value="Ig-like_fold"/>
</dbReference>
<evidence type="ECO:0000256" key="5">
    <source>
        <dbReference type="ARBA" id="ARBA00022525"/>
    </source>
</evidence>
<dbReference type="Gene3D" id="3.80.10.10">
    <property type="entry name" value="Ribonuclease Inhibitor"/>
    <property type="match status" value="1"/>
</dbReference>
<dbReference type="SMART" id="SM01217">
    <property type="entry name" value="Fn3_like"/>
    <property type="match status" value="1"/>
</dbReference>